<protein>
    <submittedName>
        <fullName evidence="1">Uncharacterized protein</fullName>
    </submittedName>
</protein>
<reference evidence="1" key="1">
    <citation type="submission" date="2019-08" db="EMBL/GenBank/DDBJ databases">
        <authorList>
            <person name="Kucharzyk K."/>
            <person name="Murdoch R.W."/>
            <person name="Higgins S."/>
            <person name="Loffler F."/>
        </authorList>
    </citation>
    <scope>NUCLEOTIDE SEQUENCE</scope>
</reference>
<sequence length="212" mass="24237">MPIHRSHRCCFEFRLRSGWFDKALHLLLLLRCGNRLVLRRAGSQQRRAYQGAQTGAPWCGQRRCPGKGCRLLNAFSVCERARHEVFSGSPRLVRTESFDHRGWGECLTKPHKSCLVRTFSQISVHAACPLPQERVRKMTVRDRMTPFARPHRRAHHGKFCRAAPHHNPCRPLPCTPCLTWPSRLRAPLAPSSTELPSTSRLCVSRKSSSMIL</sequence>
<dbReference type="EMBL" id="VSSQ01048011">
    <property type="protein sequence ID" value="MPN02044.1"/>
    <property type="molecule type" value="Genomic_DNA"/>
</dbReference>
<accession>A0A645EN18</accession>
<dbReference type="AlphaFoldDB" id="A0A645EN18"/>
<proteinExistence type="predicted"/>
<gene>
    <name evidence="1" type="ORF">SDC9_149257</name>
</gene>
<evidence type="ECO:0000313" key="1">
    <source>
        <dbReference type="EMBL" id="MPN02044.1"/>
    </source>
</evidence>
<comment type="caution">
    <text evidence="1">The sequence shown here is derived from an EMBL/GenBank/DDBJ whole genome shotgun (WGS) entry which is preliminary data.</text>
</comment>
<name>A0A645EN18_9ZZZZ</name>
<organism evidence="1">
    <name type="scientific">bioreactor metagenome</name>
    <dbReference type="NCBI Taxonomy" id="1076179"/>
    <lineage>
        <taxon>unclassified sequences</taxon>
        <taxon>metagenomes</taxon>
        <taxon>ecological metagenomes</taxon>
    </lineage>
</organism>